<name>A0AAD5UQN8_9APHY</name>
<evidence type="ECO:0000256" key="1">
    <source>
        <dbReference type="ARBA" id="ARBA00022729"/>
    </source>
</evidence>
<dbReference type="EMBL" id="JANAWD010000935">
    <property type="protein sequence ID" value="KAJ3475004.1"/>
    <property type="molecule type" value="Genomic_DNA"/>
</dbReference>
<dbReference type="InterPro" id="IPR036908">
    <property type="entry name" value="RlpA-like_sf"/>
</dbReference>
<dbReference type="PANTHER" id="PTHR31836">
    <property type="match status" value="1"/>
</dbReference>
<keyword evidence="4" id="KW-1185">Reference proteome</keyword>
<dbReference type="SUPFAM" id="SSF50685">
    <property type="entry name" value="Barwin-like endoglucanases"/>
    <property type="match status" value="1"/>
</dbReference>
<organism evidence="3 4">
    <name type="scientific">Meripilus lineatus</name>
    <dbReference type="NCBI Taxonomy" id="2056292"/>
    <lineage>
        <taxon>Eukaryota</taxon>
        <taxon>Fungi</taxon>
        <taxon>Dikarya</taxon>
        <taxon>Basidiomycota</taxon>
        <taxon>Agaricomycotina</taxon>
        <taxon>Agaricomycetes</taxon>
        <taxon>Polyporales</taxon>
        <taxon>Meripilaceae</taxon>
        <taxon>Meripilus</taxon>
    </lineage>
</organism>
<protein>
    <recommendedName>
        <fullName evidence="5">RlpA-like protein double-psi beta-barrel domain-containing protein</fullName>
    </recommendedName>
</protein>
<feature type="signal peptide" evidence="2">
    <location>
        <begin position="1"/>
        <end position="21"/>
    </location>
</feature>
<accession>A0AAD5UQN8</accession>
<dbReference type="AlphaFoldDB" id="A0AAD5UQN8"/>
<dbReference type="CDD" id="cd22191">
    <property type="entry name" value="DPBB_RlpA_EXP_N-like"/>
    <property type="match status" value="1"/>
</dbReference>
<keyword evidence="1 2" id="KW-0732">Signal</keyword>
<reference evidence="3" key="1">
    <citation type="submission" date="2022-07" db="EMBL/GenBank/DDBJ databases">
        <title>Genome Sequence of Physisporinus lineatus.</title>
        <authorList>
            <person name="Buettner E."/>
        </authorList>
    </citation>
    <scope>NUCLEOTIDE SEQUENCE</scope>
    <source>
        <strain evidence="3">VT162</strain>
    </source>
</reference>
<comment type="caution">
    <text evidence="3">The sequence shown here is derived from an EMBL/GenBank/DDBJ whole genome shotgun (WGS) entry which is preliminary data.</text>
</comment>
<dbReference type="Proteomes" id="UP001212997">
    <property type="component" value="Unassembled WGS sequence"/>
</dbReference>
<evidence type="ECO:0008006" key="5">
    <source>
        <dbReference type="Google" id="ProtNLM"/>
    </source>
</evidence>
<evidence type="ECO:0000313" key="3">
    <source>
        <dbReference type="EMBL" id="KAJ3475004.1"/>
    </source>
</evidence>
<dbReference type="PANTHER" id="PTHR31836:SF28">
    <property type="entry name" value="SRCR DOMAIN-CONTAINING PROTEIN-RELATED"/>
    <property type="match status" value="1"/>
</dbReference>
<proteinExistence type="predicted"/>
<feature type="chain" id="PRO_5042000757" description="RlpA-like protein double-psi beta-barrel domain-containing protein" evidence="2">
    <location>
        <begin position="22"/>
        <end position="214"/>
    </location>
</feature>
<evidence type="ECO:0000256" key="2">
    <source>
        <dbReference type="SAM" id="SignalP"/>
    </source>
</evidence>
<dbReference type="InterPro" id="IPR051477">
    <property type="entry name" value="Expansin_CellWall"/>
</dbReference>
<sequence length="214" mass="21838">MVHFAAALIAGSALLLQNVAALAIGAPFEVEKRASLITHTGISYWGHAGLGACGFVNKDSDHIVGISSLVFGTGGNCNQWMEVTNVANGKTVLVQTRDSCEDCGRDDILLSPSAFAAIGDINLGVLNVQWHFKAKDFTPSPTIVTPTPVPTSDTVITTSRPVTSAVPITSLPPSSVPRPSGSVLPSVSILPPSAAPSSIIVSSVAPSAAPSVSA</sequence>
<dbReference type="Gene3D" id="2.40.40.10">
    <property type="entry name" value="RlpA-like domain"/>
    <property type="match status" value="1"/>
</dbReference>
<evidence type="ECO:0000313" key="4">
    <source>
        <dbReference type="Proteomes" id="UP001212997"/>
    </source>
</evidence>
<gene>
    <name evidence="3" type="ORF">NLI96_g12122</name>
</gene>